<dbReference type="Proteomes" id="UP000192445">
    <property type="component" value="Chromosome"/>
</dbReference>
<reference evidence="1 2" key="1">
    <citation type="submission" date="2017-03" db="EMBL/GenBank/DDBJ databases">
        <title>Complete Genome Sequence of a natural compounds producer, Streptomyces violaceus S21.</title>
        <authorList>
            <person name="Zhong C."/>
            <person name="Zhao Z."/>
            <person name="Fu J."/>
            <person name="Zong G."/>
            <person name="Qin R."/>
            <person name="Cao G."/>
        </authorList>
    </citation>
    <scope>NUCLEOTIDE SEQUENCE [LARGE SCALE GENOMIC DNA]</scope>
    <source>
        <strain evidence="1 2">S21</strain>
    </source>
</reference>
<gene>
    <name evidence="1" type="ORF">B1H20_03625</name>
</gene>
<organism evidence="1 2">
    <name type="scientific">Streptomyces violaceoruber</name>
    <dbReference type="NCBI Taxonomy" id="1935"/>
    <lineage>
        <taxon>Bacteria</taxon>
        <taxon>Bacillati</taxon>
        <taxon>Actinomycetota</taxon>
        <taxon>Actinomycetes</taxon>
        <taxon>Kitasatosporales</taxon>
        <taxon>Streptomycetaceae</taxon>
        <taxon>Streptomyces</taxon>
        <taxon>Streptomyces violaceoruber group</taxon>
    </lineage>
</organism>
<dbReference type="AlphaFoldDB" id="A0A1V0U5T8"/>
<protein>
    <submittedName>
        <fullName evidence="1">Uncharacterized protein</fullName>
    </submittedName>
</protein>
<dbReference type="STRING" id="1935.B1H20_03625"/>
<accession>A0A1V0U5T8</accession>
<evidence type="ECO:0000313" key="2">
    <source>
        <dbReference type="Proteomes" id="UP000192445"/>
    </source>
</evidence>
<dbReference type="KEGG" id="svu:B1H20_03625"/>
<dbReference type="OrthoDB" id="4244093at2"/>
<name>A0A1V0U5T8_STRVN</name>
<dbReference type="RefSeq" id="WP_030292691.1">
    <property type="nucleotide sequence ID" value="NZ_CP020570.1"/>
</dbReference>
<dbReference type="EMBL" id="CP020570">
    <property type="protein sequence ID" value="ARF60579.1"/>
    <property type="molecule type" value="Genomic_DNA"/>
</dbReference>
<sequence>MSPTLHHEYDVRVLAVRPWGLDVVLPDGAAGQIVNAKDPHWPDGDQEASVATVIRAVVLDDERDPVRLSALADDRAIARSLREGAAG</sequence>
<proteinExistence type="predicted"/>
<evidence type="ECO:0000313" key="1">
    <source>
        <dbReference type="EMBL" id="ARF60579.1"/>
    </source>
</evidence>